<dbReference type="AlphaFoldDB" id="A0A6J7LFM3"/>
<sequence>MSAPAQDTGISVLAAGARAAMTACGGDGEGVGLAVRLLAVDARNRLRGGEENITLTVLAEVRGTEFMVTLRDLGEPVTGAPDGVLSLLESGVATSAEARTDGSGNVTEVRFALPGHHRILDVEQVAEVPEDAEPLAHEVEYRAMRPEDAASLTRTLFRCYGWSYPNAGFYYPERIEAALEAGERIGEVAVTADGEVVSHWGAVYLSSNVVETGGTVTDPRFRRRGIAGVLGARLLQRLEDLGAGGRLREPVLTHPATQEIALREGATMIGAFINVTHPIQQVGITDGVQSGRASLSVAFSALRPLSAATIWIPALYEPFVRTILESSGWPRELAPPQADARHPNLSTFSTMFSADNGFGLLDVASVGRDLLDVIDRSLRQMRRSGAAHVQVRLPANQPALGTLAAGLGELELGFAAFIPEFRLPVELDGGSLDRGDVLVTQWLAEPDIDTSSWIYASEAVSDFMLSVARQAREVGSRGQTQQLRAARRAQLFAALD</sequence>
<dbReference type="GO" id="GO:0016747">
    <property type="term" value="F:acyltransferase activity, transferring groups other than amino-acyl groups"/>
    <property type="evidence" value="ECO:0007669"/>
    <property type="project" value="InterPro"/>
</dbReference>
<dbReference type="SUPFAM" id="SSF55729">
    <property type="entry name" value="Acyl-CoA N-acyltransferases (Nat)"/>
    <property type="match status" value="1"/>
</dbReference>
<organism evidence="2">
    <name type="scientific">freshwater metagenome</name>
    <dbReference type="NCBI Taxonomy" id="449393"/>
    <lineage>
        <taxon>unclassified sequences</taxon>
        <taxon>metagenomes</taxon>
        <taxon>ecological metagenomes</taxon>
    </lineage>
</organism>
<dbReference type="PROSITE" id="PS51186">
    <property type="entry name" value="GNAT"/>
    <property type="match status" value="1"/>
</dbReference>
<gene>
    <name evidence="2" type="ORF">UFOPK3772_02731</name>
</gene>
<evidence type="ECO:0000313" key="2">
    <source>
        <dbReference type="EMBL" id="CAB4965932.1"/>
    </source>
</evidence>
<proteinExistence type="predicted"/>
<dbReference type="Gene3D" id="3.40.630.30">
    <property type="match status" value="1"/>
</dbReference>
<reference evidence="2" key="1">
    <citation type="submission" date="2020-05" db="EMBL/GenBank/DDBJ databases">
        <authorList>
            <person name="Chiriac C."/>
            <person name="Salcher M."/>
            <person name="Ghai R."/>
            <person name="Kavagutti S V."/>
        </authorList>
    </citation>
    <scope>NUCLEOTIDE SEQUENCE</scope>
</reference>
<dbReference type="InterPro" id="IPR000182">
    <property type="entry name" value="GNAT_dom"/>
</dbReference>
<dbReference type="EMBL" id="CAFBNE010000117">
    <property type="protein sequence ID" value="CAB4965932.1"/>
    <property type="molecule type" value="Genomic_DNA"/>
</dbReference>
<evidence type="ECO:0000259" key="1">
    <source>
        <dbReference type="PROSITE" id="PS51186"/>
    </source>
</evidence>
<feature type="domain" description="N-acetyltransferase" evidence="1">
    <location>
        <begin position="139"/>
        <end position="306"/>
    </location>
</feature>
<name>A0A6J7LFM3_9ZZZZ</name>
<dbReference type="InterPro" id="IPR016181">
    <property type="entry name" value="Acyl_CoA_acyltransferase"/>
</dbReference>
<protein>
    <submittedName>
        <fullName evidence="2">Unannotated protein</fullName>
    </submittedName>
</protein>
<accession>A0A6J7LFM3</accession>